<dbReference type="GeneID" id="94432235"/>
<protein>
    <submittedName>
        <fullName evidence="2">Uncharacterized protein</fullName>
    </submittedName>
</protein>
<dbReference type="EMBL" id="MIGC01005135">
    <property type="protein sequence ID" value="PHJ17275.1"/>
    <property type="molecule type" value="Genomic_DNA"/>
</dbReference>
<reference evidence="2 3" key="1">
    <citation type="journal article" date="2017" name="Int. J. Parasitol.">
        <title>The genome of the protozoan parasite Cystoisospora suis and a reverse vaccinology approach to identify vaccine candidates.</title>
        <authorList>
            <person name="Palmieri N."/>
            <person name="Shrestha A."/>
            <person name="Ruttkowski B."/>
            <person name="Beck T."/>
            <person name="Vogl C."/>
            <person name="Tomley F."/>
            <person name="Blake D.P."/>
            <person name="Joachim A."/>
        </authorList>
    </citation>
    <scope>NUCLEOTIDE SEQUENCE [LARGE SCALE GENOMIC DNA]</scope>
    <source>
        <strain evidence="2 3">Wien I</strain>
    </source>
</reference>
<dbReference type="Proteomes" id="UP000221165">
    <property type="component" value="Unassembled WGS sequence"/>
</dbReference>
<feature type="region of interest" description="Disordered" evidence="1">
    <location>
        <begin position="28"/>
        <end position="57"/>
    </location>
</feature>
<keyword evidence="3" id="KW-1185">Reference proteome</keyword>
<feature type="compositionally biased region" description="Basic and acidic residues" evidence="1">
    <location>
        <begin position="71"/>
        <end position="99"/>
    </location>
</feature>
<evidence type="ECO:0000313" key="3">
    <source>
        <dbReference type="Proteomes" id="UP000221165"/>
    </source>
</evidence>
<dbReference type="VEuPathDB" id="ToxoDB:CSUI_008905"/>
<organism evidence="2 3">
    <name type="scientific">Cystoisospora suis</name>
    <dbReference type="NCBI Taxonomy" id="483139"/>
    <lineage>
        <taxon>Eukaryota</taxon>
        <taxon>Sar</taxon>
        <taxon>Alveolata</taxon>
        <taxon>Apicomplexa</taxon>
        <taxon>Conoidasida</taxon>
        <taxon>Coccidia</taxon>
        <taxon>Eucoccidiorida</taxon>
        <taxon>Eimeriorina</taxon>
        <taxon>Sarcocystidae</taxon>
        <taxon>Cystoisospora</taxon>
    </lineage>
</organism>
<comment type="caution">
    <text evidence="2">The sequence shown here is derived from an EMBL/GenBank/DDBJ whole genome shotgun (WGS) entry which is preliminary data.</text>
</comment>
<proteinExistence type="predicted"/>
<gene>
    <name evidence="2" type="ORF">CSUI_008905</name>
</gene>
<accession>A0A2C6KLB2</accession>
<evidence type="ECO:0000256" key="1">
    <source>
        <dbReference type="SAM" id="MobiDB-lite"/>
    </source>
</evidence>
<dbReference type="AlphaFoldDB" id="A0A2C6KLB2"/>
<feature type="region of interest" description="Disordered" evidence="1">
    <location>
        <begin position="69"/>
        <end position="100"/>
    </location>
</feature>
<sequence length="117" mass="13071">AGDKKTLVQLPRELCPLSTFLDVLLLPPPTEGSSASSSESTAAQPAVERSTFSSAEKGWSLSSWWPRFMRPGKEKEGEDASSRHIRKRESQEKQQKDNDDLLWGVRPEVLLSAAEFR</sequence>
<feature type="non-terminal residue" evidence="2">
    <location>
        <position position="1"/>
    </location>
</feature>
<evidence type="ECO:0000313" key="2">
    <source>
        <dbReference type="EMBL" id="PHJ17275.1"/>
    </source>
</evidence>
<dbReference type="RefSeq" id="XP_067919000.1">
    <property type="nucleotide sequence ID" value="XM_068069024.1"/>
</dbReference>
<name>A0A2C6KLB2_9APIC</name>
<feature type="compositionally biased region" description="Low complexity" evidence="1">
    <location>
        <begin position="31"/>
        <end position="46"/>
    </location>
</feature>